<dbReference type="GO" id="GO:0008688">
    <property type="term" value="F:3-(3-hydroxyphenyl)propionate hydroxylase activity"/>
    <property type="evidence" value="ECO:0007669"/>
    <property type="project" value="TreeGrafter"/>
</dbReference>
<dbReference type="RefSeq" id="WP_176921567.1">
    <property type="nucleotide sequence ID" value="NZ_FNBE01000022.1"/>
</dbReference>
<dbReference type="PRINTS" id="PR00420">
    <property type="entry name" value="RNGMNOXGNASE"/>
</dbReference>
<organism evidence="3 4">
    <name type="scientific">Pseudonocardia oroxyli</name>
    <dbReference type="NCBI Taxonomy" id="366584"/>
    <lineage>
        <taxon>Bacteria</taxon>
        <taxon>Bacillati</taxon>
        <taxon>Actinomycetota</taxon>
        <taxon>Actinomycetes</taxon>
        <taxon>Pseudonocardiales</taxon>
        <taxon>Pseudonocardiaceae</taxon>
        <taxon>Pseudonocardia</taxon>
    </lineage>
</organism>
<dbReference type="InterPro" id="IPR002938">
    <property type="entry name" value="FAD-bd"/>
</dbReference>
<dbReference type="GO" id="GO:0071949">
    <property type="term" value="F:FAD binding"/>
    <property type="evidence" value="ECO:0007669"/>
    <property type="project" value="InterPro"/>
</dbReference>
<keyword evidence="4" id="KW-1185">Reference proteome</keyword>
<gene>
    <name evidence="3" type="ORF">SAMN05216377_12228</name>
</gene>
<evidence type="ECO:0000259" key="2">
    <source>
        <dbReference type="Pfam" id="PF01494"/>
    </source>
</evidence>
<dbReference type="NCBIfam" id="NF004829">
    <property type="entry name" value="PRK06183.1-3"/>
    <property type="match status" value="1"/>
</dbReference>
<proteinExistence type="predicted"/>
<dbReference type="Pfam" id="PF01494">
    <property type="entry name" value="FAD_binding_3"/>
    <property type="match status" value="1"/>
</dbReference>
<evidence type="ECO:0000313" key="4">
    <source>
        <dbReference type="Proteomes" id="UP000198967"/>
    </source>
</evidence>
<dbReference type="STRING" id="366584.SAMN05216377_12228"/>
<dbReference type="InterPro" id="IPR036188">
    <property type="entry name" value="FAD/NAD-bd_sf"/>
</dbReference>
<dbReference type="Gene3D" id="3.30.70.2450">
    <property type="match status" value="1"/>
</dbReference>
<dbReference type="GO" id="GO:0019622">
    <property type="term" value="P:3-(3-hydroxy)phenylpropionate catabolic process"/>
    <property type="evidence" value="ECO:0007669"/>
    <property type="project" value="TreeGrafter"/>
</dbReference>
<dbReference type="Proteomes" id="UP000198967">
    <property type="component" value="Unassembled WGS sequence"/>
</dbReference>
<dbReference type="EMBL" id="FNBE01000022">
    <property type="protein sequence ID" value="SDH41826.1"/>
    <property type="molecule type" value="Genomic_DNA"/>
</dbReference>
<dbReference type="AlphaFoldDB" id="A0A1G8C8L8"/>
<keyword evidence="1" id="KW-0560">Oxidoreductase</keyword>
<accession>A0A1G8C8L8</accession>
<evidence type="ECO:0000313" key="3">
    <source>
        <dbReference type="EMBL" id="SDH41826.1"/>
    </source>
</evidence>
<reference evidence="3 4" key="1">
    <citation type="submission" date="2016-10" db="EMBL/GenBank/DDBJ databases">
        <authorList>
            <person name="de Groot N.N."/>
        </authorList>
    </citation>
    <scope>NUCLEOTIDE SEQUENCE [LARGE SCALE GENOMIC DNA]</scope>
    <source>
        <strain evidence="3 4">CGMCC 4.3143</strain>
    </source>
</reference>
<dbReference type="PANTHER" id="PTHR43476:SF3">
    <property type="entry name" value="FAD-BINDING MONOOXYGENASE"/>
    <property type="match status" value="1"/>
</dbReference>
<dbReference type="InterPro" id="IPR050631">
    <property type="entry name" value="PheA/TfdB_FAD_monoxygenase"/>
</dbReference>
<name>A0A1G8C8L8_PSEOR</name>
<dbReference type="PANTHER" id="PTHR43476">
    <property type="entry name" value="3-(3-HYDROXY-PHENYL)PROPIONATE/3-HYDROXYCINNAMIC ACID HYDROXYLASE"/>
    <property type="match status" value="1"/>
</dbReference>
<dbReference type="SUPFAM" id="SSF51905">
    <property type="entry name" value="FAD/NAD(P)-binding domain"/>
    <property type="match status" value="1"/>
</dbReference>
<dbReference type="Gene3D" id="3.50.50.60">
    <property type="entry name" value="FAD/NAD(P)-binding domain"/>
    <property type="match status" value="1"/>
</dbReference>
<feature type="domain" description="FAD-binding" evidence="2">
    <location>
        <begin position="7"/>
        <end position="343"/>
    </location>
</feature>
<protein>
    <submittedName>
        <fullName evidence="3">Flavoprotein hydroxylase</fullName>
    </submittedName>
</protein>
<sequence length="523" mass="55368">MSEPRLEADVVVVGFGPVGQVATLLLARPGRRVVVLERWPRPYPMPRAVSFDGESGRILAAAGVGDRLAEVAESSRDYVWQNGTGTVLFEVDVSDRGRSGHPDSSAVYQPGLEAALAERAASLPGVTVLRGREVVALDQDAERVRVVTAGPEPLVVEARWLVACDGANSTVRSALDLPVTDFGYFNDWLTCDVTVHDGRVFEPNNLQVCDPARPRTAVSAGPGHRRWEFMRLPDEDPADFGTAESAWRLLGLFGLDPGNATLDRHAVYTFQARFANEWRSGRVLLAGDAAHLMPPFAGQGMCSGLRDAANLAWKLDLVLRGAASQELLDSYTAERRVHVQHAIGMSMNLGRVICQTDPKAAADRDTAMAAAAARSRGAPAEPAVTALTRGVIRKDATGLGGVLGPQGTVTYGGVTGLFDDVVGTGFALLSTLPVDQLLDPARRARLAALGAHSVQVVARGADPLGAARDDDDVYLPLLAAAGAVAALVRPDFYLFGGASDAAGARALVDDLVRHLGSERLSPV</sequence>
<evidence type="ECO:0000256" key="1">
    <source>
        <dbReference type="ARBA" id="ARBA00023002"/>
    </source>
</evidence>